<evidence type="ECO:0000313" key="8">
    <source>
        <dbReference type="Proteomes" id="UP000460718"/>
    </source>
</evidence>
<feature type="compositionally biased region" description="Low complexity" evidence="5">
    <location>
        <begin position="850"/>
        <end position="888"/>
    </location>
</feature>
<feature type="region of interest" description="Disordered" evidence="5">
    <location>
        <begin position="1"/>
        <end position="154"/>
    </location>
</feature>
<dbReference type="PANTHER" id="PTHR11064:SF9">
    <property type="entry name" value="NUCLEAR TRANSCRIPTION FACTOR Y SUBUNIT BETA"/>
    <property type="match status" value="1"/>
</dbReference>
<evidence type="ECO:0000259" key="6">
    <source>
        <dbReference type="Pfam" id="PF00808"/>
    </source>
</evidence>
<dbReference type="InterPro" id="IPR009072">
    <property type="entry name" value="Histone-fold"/>
</dbReference>
<comment type="caution">
    <text evidence="7">The sequence shown here is derived from an EMBL/GenBank/DDBJ whole genome shotgun (WGS) entry which is preliminary data.</text>
</comment>
<evidence type="ECO:0000256" key="2">
    <source>
        <dbReference type="ARBA" id="ARBA00023015"/>
    </source>
</evidence>
<dbReference type="GO" id="GO:0000978">
    <property type="term" value="F:RNA polymerase II cis-regulatory region sequence-specific DNA binding"/>
    <property type="evidence" value="ECO:0007669"/>
    <property type="project" value="TreeGrafter"/>
</dbReference>
<dbReference type="InterPro" id="IPR003958">
    <property type="entry name" value="CBFA_NFYB_domain"/>
</dbReference>
<dbReference type="EMBL" id="QXFW01000332">
    <property type="protein sequence ID" value="KAE9015788.1"/>
    <property type="molecule type" value="Genomic_DNA"/>
</dbReference>
<dbReference type="Gene3D" id="1.10.20.10">
    <property type="entry name" value="Histone, subunit A"/>
    <property type="match status" value="1"/>
</dbReference>
<feature type="region of interest" description="Disordered" evidence="5">
    <location>
        <begin position="583"/>
        <end position="608"/>
    </location>
</feature>
<accession>A0A6A3LCM0</accession>
<dbReference type="Proteomes" id="UP000460718">
    <property type="component" value="Unassembled WGS sequence"/>
</dbReference>
<feature type="compositionally biased region" description="Low complexity" evidence="5">
    <location>
        <begin position="107"/>
        <end position="140"/>
    </location>
</feature>
<feature type="domain" description="Transcription factor CBF/NF-Y/archaeal histone" evidence="6">
    <location>
        <begin position="699"/>
        <end position="738"/>
    </location>
</feature>
<dbReference type="GO" id="GO:0016602">
    <property type="term" value="C:CCAAT-binding factor complex"/>
    <property type="evidence" value="ECO:0007669"/>
    <property type="project" value="InterPro"/>
</dbReference>
<feature type="compositionally biased region" description="Low complexity" evidence="5">
    <location>
        <begin position="58"/>
        <end position="86"/>
    </location>
</feature>
<dbReference type="GO" id="GO:0001228">
    <property type="term" value="F:DNA-binding transcription activator activity, RNA polymerase II-specific"/>
    <property type="evidence" value="ECO:0007669"/>
    <property type="project" value="InterPro"/>
</dbReference>
<evidence type="ECO:0000256" key="5">
    <source>
        <dbReference type="SAM" id="MobiDB-lite"/>
    </source>
</evidence>
<evidence type="ECO:0000256" key="3">
    <source>
        <dbReference type="ARBA" id="ARBA00023125"/>
    </source>
</evidence>
<name>A0A6A3LCM0_9STRA</name>
<feature type="compositionally biased region" description="Polar residues" evidence="5">
    <location>
        <begin position="46"/>
        <end position="57"/>
    </location>
</feature>
<gene>
    <name evidence="7" type="ORF">PF011_g7457</name>
</gene>
<evidence type="ECO:0000256" key="1">
    <source>
        <dbReference type="ARBA" id="ARBA00009053"/>
    </source>
</evidence>
<dbReference type="GO" id="GO:0046982">
    <property type="term" value="F:protein heterodimerization activity"/>
    <property type="evidence" value="ECO:0007669"/>
    <property type="project" value="InterPro"/>
</dbReference>
<protein>
    <recommendedName>
        <fullName evidence="6">Transcription factor CBF/NF-Y/archaeal histone domain-containing protein</fullName>
    </recommendedName>
</protein>
<dbReference type="InterPro" id="IPR027113">
    <property type="entry name" value="Transc_fact_NFYB/HAP3"/>
</dbReference>
<keyword evidence="4" id="KW-0804">Transcription</keyword>
<keyword evidence="3" id="KW-0238">DNA-binding</keyword>
<dbReference type="Pfam" id="PF00808">
    <property type="entry name" value="CBFD_NFYB_HMF"/>
    <property type="match status" value="1"/>
</dbReference>
<sequence length="888" mass="94771">MAQLAAAGKATAPAAPASEPSPSTPSTTAHDEAKTPASLPVPVPPSNSQQKPQNSGDQTTQPSTSSSSELSAAPAVAAATASGQSSDLKKKQQEEYTQRLNQLQNGSSGSNTAADAADTASTGTPASAASTPSTEAKTSENPASSNAKTAAEAVPAGAAMDRALRAQDEARRLQFALAQQQVQQYQAMTKQLEAQSGIAMTPCSTIGGAGSSVAGLAKTSEDLQKLRQEQLARLQQNVQRQAAMAAQAVQKRSNEEWLRSKLLLEQEHLRLVRMQEQQVKQAGKGNTVTTATATSIADSLLAQQQQVIRQQQLLRDMLQKQQKQQQAQLQLQMQLQKTGDKTVAKPVAASTAAESQEKAYTTATTTAAYYANKRRLRTSFDMDLEALAKACIRVANSRTDCEMRQALDKMTSWLTRCTELQLLEIAQRDYRDSLAHRRPLLVQQDRWPLDLQVKSEHVTQKIVQMLGAFLLREKTKTAQQQAAAKAAAADSSAVAIAAAASSAVPTTVAPAVRIPEKRDTAEIELEYAEVKALLQAKQVETNQKAKAKRDAAKMEAAKAVTVDPTTAAMLAATYKRPLQVDIPGSVKKPRTDSYAMPTTSYRPPATSVPAISPRVAQKFYDLDLTTRTCTDSEDKMYLPPKIISKIMYRALPGAHDEEDPAGSSAGVVIKREEQTKHKTAAPAVSPSHSVHDQEYSSSQDTLSISDDAVTFMQECVTEFLLYFTSEARDRSVMENRRTKRGVGLSISGENVVEGMENLGFTSYARVLAGYNEKVKASQDAAARKKMERKRLVQQKALEQARAAAAATIAANAAKMAAAGRTAASPHPYMRIASPLARPGAGTNVATSSRPLASTSVATAAVTSTAKPAPVTSTTPKASAPAAPTSTTK</sequence>
<dbReference type="AlphaFoldDB" id="A0A6A3LCM0"/>
<keyword evidence="2" id="KW-0805">Transcription regulation</keyword>
<dbReference type="PANTHER" id="PTHR11064">
    <property type="entry name" value="CCAAT-BINDING TRANSCRIPTION FACTOR-RELATED"/>
    <property type="match status" value="1"/>
</dbReference>
<proteinExistence type="inferred from homology"/>
<evidence type="ECO:0000313" key="7">
    <source>
        <dbReference type="EMBL" id="KAE9015788.1"/>
    </source>
</evidence>
<feature type="compositionally biased region" description="Basic and acidic residues" evidence="5">
    <location>
        <begin position="87"/>
        <end position="97"/>
    </location>
</feature>
<feature type="region of interest" description="Disordered" evidence="5">
    <location>
        <begin position="839"/>
        <end position="888"/>
    </location>
</feature>
<comment type="similarity">
    <text evidence="1">Belongs to the NFYB/HAP3 subunit family.</text>
</comment>
<dbReference type="SUPFAM" id="SSF47113">
    <property type="entry name" value="Histone-fold"/>
    <property type="match status" value="1"/>
</dbReference>
<organism evidence="7 8">
    <name type="scientific">Phytophthora fragariae</name>
    <dbReference type="NCBI Taxonomy" id="53985"/>
    <lineage>
        <taxon>Eukaryota</taxon>
        <taxon>Sar</taxon>
        <taxon>Stramenopiles</taxon>
        <taxon>Oomycota</taxon>
        <taxon>Peronosporomycetes</taxon>
        <taxon>Peronosporales</taxon>
        <taxon>Peronosporaceae</taxon>
        <taxon>Phytophthora</taxon>
    </lineage>
</organism>
<reference evidence="7 8" key="1">
    <citation type="submission" date="2018-09" db="EMBL/GenBank/DDBJ databases">
        <title>Genomic investigation of the strawberry pathogen Phytophthora fragariae indicates pathogenicity is determined by transcriptional variation in three key races.</title>
        <authorList>
            <person name="Adams T.M."/>
            <person name="Armitage A.D."/>
            <person name="Sobczyk M.K."/>
            <person name="Bates H.J."/>
            <person name="Dunwell J.M."/>
            <person name="Nellist C.F."/>
            <person name="Harrison R.J."/>
        </authorList>
    </citation>
    <scope>NUCLEOTIDE SEQUENCE [LARGE SCALE GENOMIC DNA]</scope>
    <source>
        <strain evidence="7 8">SCRP245</strain>
    </source>
</reference>
<evidence type="ECO:0000256" key="4">
    <source>
        <dbReference type="ARBA" id="ARBA00023163"/>
    </source>
</evidence>
<feature type="region of interest" description="Disordered" evidence="5">
    <location>
        <begin position="677"/>
        <end position="699"/>
    </location>
</feature>
<feature type="compositionally biased region" description="Low complexity" evidence="5">
    <location>
        <begin position="1"/>
        <end position="28"/>
    </location>
</feature>